<dbReference type="EnsemblPlants" id="MELO3C028248.2.1">
    <property type="protein sequence ID" value="MELO3C028248.2.1"/>
    <property type="gene ID" value="MELO3C028248.2"/>
</dbReference>
<feature type="region of interest" description="Disordered" evidence="1">
    <location>
        <begin position="47"/>
        <end position="75"/>
    </location>
</feature>
<protein>
    <submittedName>
        <fullName evidence="2">Uncharacterized protein</fullName>
    </submittedName>
</protein>
<accession>A0A9I9E3Q8</accession>
<reference evidence="2" key="1">
    <citation type="submission" date="2023-03" db="UniProtKB">
        <authorList>
            <consortium name="EnsemblPlants"/>
        </authorList>
    </citation>
    <scope>IDENTIFICATION</scope>
</reference>
<sequence>QAAPPAPQPEPRLPPAASRAARVKFLYRAELSRACAKPSRDVLDQLEPRRLESIPPRDVATLGNSSKTNLTEDSPWPGVKEGRLRWLSETRSSAWLEGVRFGSARLGSASARLGSASTQLGSRLGSRLGPRLSSARLRLNSARGSARGSVLGSARGSRLSSDRYSARLAARGLGWFGFRLG</sequence>
<feature type="compositionally biased region" description="Polar residues" evidence="1">
    <location>
        <begin position="62"/>
        <end position="72"/>
    </location>
</feature>
<dbReference type="AlphaFoldDB" id="A0A9I9E3Q8"/>
<organism evidence="2">
    <name type="scientific">Cucumis melo</name>
    <name type="common">Muskmelon</name>
    <dbReference type="NCBI Taxonomy" id="3656"/>
    <lineage>
        <taxon>Eukaryota</taxon>
        <taxon>Viridiplantae</taxon>
        <taxon>Streptophyta</taxon>
        <taxon>Embryophyta</taxon>
        <taxon>Tracheophyta</taxon>
        <taxon>Spermatophyta</taxon>
        <taxon>Magnoliopsida</taxon>
        <taxon>eudicotyledons</taxon>
        <taxon>Gunneridae</taxon>
        <taxon>Pentapetalae</taxon>
        <taxon>rosids</taxon>
        <taxon>fabids</taxon>
        <taxon>Cucurbitales</taxon>
        <taxon>Cucurbitaceae</taxon>
        <taxon>Benincaseae</taxon>
        <taxon>Cucumis</taxon>
    </lineage>
</organism>
<name>A0A9I9E3Q8_CUCME</name>
<evidence type="ECO:0000256" key="1">
    <source>
        <dbReference type="SAM" id="MobiDB-lite"/>
    </source>
</evidence>
<proteinExistence type="predicted"/>
<evidence type="ECO:0000313" key="2">
    <source>
        <dbReference type="EnsemblPlants" id="MELO3C028248.2.1"/>
    </source>
</evidence>
<dbReference type="Gramene" id="MELO3C028248.2.1">
    <property type="protein sequence ID" value="MELO3C028248.2.1"/>
    <property type="gene ID" value="MELO3C028248.2"/>
</dbReference>